<protein>
    <submittedName>
        <fullName evidence="2">Uncharacterized protein</fullName>
    </submittedName>
</protein>
<keyword evidence="3" id="KW-1185">Reference proteome</keyword>
<dbReference type="AlphaFoldDB" id="A0A026W8A4"/>
<feature type="region of interest" description="Disordered" evidence="1">
    <location>
        <begin position="1"/>
        <end position="43"/>
    </location>
</feature>
<dbReference type="EMBL" id="KK107348">
    <property type="protein sequence ID" value="EZA52193.1"/>
    <property type="molecule type" value="Genomic_DNA"/>
</dbReference>
<gene>
    <name evidence="2" type="ORF">X777_08706</name>
</gene>
<organism evidence="2 3">
    <name type="scientific">Ooceraea biroi</name>
    <name type="common">Clonal raider ant</name>
    <name type="synonym">Cerapachys biroi</name>
    <dbReference type="NCBI Taxonomy" id="2015173"/>
    <lineage>
        <taxon>Eukaryota</taxon>
        <taxon>Metazoa</taxon>
        <taxon>Ecdysozoa</taxon>
        <taxon>Arthropoda</taxon>
        <taxon>Hexapoda</taxon>
        <taxon>Insecta</taxon>
        <taxon>Pterygota</taxon>
        <taxon>Neoptera</taxon>
        <taxon>Endopterygota</taxon>
        <taxon>Hymenoptera</taxon>
        <taxon>Apocrita</taxon>
        <taxon>Aculeata</taxon>
        <taxon>Formicoidea</taxon>
        <taxon>Formicidae</taxon>
        <taxon>Dorylinae</taxon>
        <taxon>Ooceraea</taxon>
    </lineage>
</organism>
<evidence type="ECO:0000256" key="1">
    <source>
        <dbReference type="SAM" id="MobiDB-lite"/>
    </source>
</evidence>
<name>A0A026W8A4_OOCBI</name>
<reference evidence="2 3" key="1">
    <citation type="journal article" date="2014" name="Curr. Biol.">
        <title>The genome of the clonal raider ant Cerapachys biroi.</title>
        <authorList>
            <person name="Oxley P.R."/>
            <person name="Ji L."/>
            <person name="Fetter-Pruneda I."/>
            <person name="McKenzie S.K."/>
            <person name="Li C."/>
            <person name="Hu H."/>
            <person name="Zhang G."/>
            <person name="Kronauer D.J."/>
        </authorList>
    </citation>
    <scope>NUCLEOTIDE SEQUENCE [LARGE SCALE GENOMIC DNA]</scope>
</reference>
<accession>A0A026W8A4</accession>
<evidence type="ECO:0000313" key="3">
    <source>
        <dbReference type="Proteomes" id="UP000053097"/>
    </source>
</evidence>
<sequence length="76" mass="8825">MHKDKGLALHDFQRREKAPTHTQPRRRRSSPVSHPGHQYFPTCLTDSLPRALSLTLLVNRPHQGDEVKRDGVQKHR</sequence>
<feature type="compositionally biased region" description="Basic and acidic residues" evidence="1">
    <location>
        <begin position="1"/>
        <end position="19"/>
    </location>
</feature>
<dbReference type="Proteomes" id="UP000053097">
    <property type="component" value="Unassembled WGS sequence"/>
</dbReference>
<evidence type="ECO:0000313" key="2">
    <source>
        <dbReference type="EMBL" id="EZA52193.1"/>
    </source>
</evidence>
<proteinExistence type="predicted"/>